<accession>A0A917Y572</accession>
<organism evidence="2 3">
    <name type="scientific">Oceanobacillus indicireducens</name>
    <dbReference type="NCBI Taxonomy" id="1004261"/>
    <lineage>
        <taxon>Bacteria</taxon>
        <taxon>Bacillati</taxon>
        <taxon>Bacillota</taxon>
        <taxon>Bacilli</taxon>
        <taxon>Bacillales</taxon>
        <taxon>Bacillaceae</taxon>
        <taxon>Oceanobacillus</taxon>
    </lineage>
</organism>
<dbReference type="PANTHER" id="PTHR23077:SF198">
    <property type="entry name" value="ATP-DEPENDENT ZINC METALLOPROTEASE FTSH"/>
    <property type="match status" value="1"/>
</dbReference>
<evidence type="ECO:0000313" key="3">
    <source>
        <dbReference type="Proteomes" id="UP000624041"/>
    </source>
</evidence>
<dbReference type="Proteomes" id="UP000624041">
    <property type="component" value="Unassembled WGS sequence"/>
</dbReference>
<dbReference type="InterPro" id="IPR003593">
    <property type="entry name" value="AAA+_ATPase"/>
</dbReference>
<dbReference type="SUPFAM" id="SSF52540">
    <property type="entry name" value="P-loop containing nucleoside triphosphate hydrolases"/>
    <property type="match status" value="1"/>
</dbReference>
<dbReference type="EMBL" id="BMOS01000063">
    <property type="protein sequence ID" value="GGN67546.1"/>
    <property type="molecule type" value="Genomic_DNA"/>
</dbReference>
<dbReference type="PANTHER" id="PTHR23077">
    <property type="entry name" value="AAA-FAMILY ATPASE"/>
    <property type="match status" value="1"/>
</dbReference>
<comment type="caution">
    <text evidence="2">The sequence shown here is derived from an EMBL/GenBank/DDBJ whole genome shotgun (WGS) entry which is preliminary data.</text>
</comment>
<dbReference type="Gene3D" id="3.40.50.300">
    <property type="entry name" value="P-loop containing nucleotide triphosphate hydrolases"/>
    <property type="match status" value="1"/>
</dbReference>
<dbReference type="AlphaFoldDB" id="A0A917Y572"/>
<dbReference type="InterPro" id="IPR003959">
    <property type="entry name" value="ATPase_AAA_core"/>
</dbReference>
<name>A0A917Y572_9BACI</name>
<dbReference type="GO" id="GO:0005524">
    <property type="term" value="F:ATP binding"/>
    <property type="evidence" value="ECO:0007669"/>
    <property type="project" value="InterPro"/>
</dbReference>
<proteinExistence type="predicted"/>
<protein>
    <submittedName>
        <fullName evidence="2">ATPase</fullName>
    </submittedName>
</protein>
<sequence>MATADHIKSLVKAHLDGNNEKFKTIVLQIAAYEAKQNHVNFARELKKLVDKSQIPRANVVSLNKTNPMLHMTIPNNQLDGLIVSDEIRDRIIRILNEYKNKNKLKQYGMDNRRKILIEGHPGTGKTYTASVIATELELPLYTVQVDKLVTKFMGETSAKLRQIFESIENNIGVYFFDEFDAIGADRSLDNEVGEMRRILNSFLQFIEQDTSESIIVAATNNQKLLDQALFRRFDDVLHYSLPTKDEICRLFKYKLSVFQKNFTPSDKLIDSSLSLSHAELIKVCDDAIKDSILHDRNITQSQLLKLINERMTVYSNKEA</sequence>
<reference evidence="2" key="2">
    <citation type="submission" date="2020-09" db="EMBL/GenBank/DDBJ databases">
        <authorList>
            <person name="Sun Q."/>
            <person name="Ohkuma M."/>
        </authorList>
    </citation>
    <scope>NUCLEOTIDE SEQUENCE</scope>
    <source>
        <strain evidence="2">JCM 17251</strain>
    </source>
</reference>
<evidence type="ECO:0000259" key="1">
    <source>
        <dbReference type="SMART" id="SM00382"/>
    </source>
</evidence>
<keyword evidence="3" id="KW-1185">Reference proteome</keyword>
<dbReference type="RefSeq" id="WP_188859827.1">
    <property type="nucleotide sequence ID" value="NZ_BMOS01000063.1"/>
</dbReference>
<dbReference type="GO" id="GO:0016887">
    <property type="term" value="F:ATP hydrolysis activity"/>
    <property type="evidence" value="ECO:0007669"/>
    <property type="project" value="InterPro"/>
</dbReference>
<feature type="domain" description="AAA+ ATPase" evidence="1">
    <location>
        <begin position="111"/>
        <end position="243"/>
    </location>
</feature>
<dbReference type="InterPro" id="IPR027417">
    <property type="entry name" value="P-loop_NTPase"/>
</dbReference>
<reference evidence="2" key="1">
    <citation type="journal article" date="2014" name="Int. J. Syst. Evol. Microbiol.">
        <title>Complete genome sequence of Corynebacterium casei LMG S-19264T (=DSM 44701T), isolated from a smear-ripened cheese.</title>
        <authorList>
            <consortium name="US DOE Joint Genome Institute (JGI-PGF)"/>
            <person name="Walter F."/>
            <person name="Albersmeier A."/>
            <person name="Kalinowski J."/>
            <person name="Ruckert C."/>
        </authorList>
    </citation>
    <scope>NUCLEOTIDE SEQUENCE</scope>
    <source>
        <strain evidence="2">JCM 17251</strain>
    </source>
</reference>
<evidence type="ECO:0000313" key="2">
    <source>
        <dbReference type="EMBL" id="GGN67546.1"/>
    </source>
</evidence>
<dbReference type="Pfam" id="PF00004">
    <property type="entry name" value="AAA"/>
    <property type="match status" value="1"/>
</dbReference>
<gene>
    <name evidence="2" type="ORF">GCM10007971_38470</name>
</gene>
<dbReference type="SMART" id="SM00382">
    <property type="entry name" value="AAA"/>
    <property type="match status" value="1"/>
</dbReference>
<dbReference type="CDD" id="cd19481">
    <property type="entry name" value="RecA-like_protease"/>
    <property type="match status" value="1"/>
</dbReference>
<dbReference type="InterPro" id="IPR050168">
    <property type="entry name" value="AAA_ATPase_domain"/>
</dbReference>